<dbReference type="InterPro" id="IPR011989">
    <property type="entry name" value="ARM-like"/>
</dbReference>
<dbReference type="Pfam" id="PF14237">
    <property type="entry name" value="GYF_2"/>
    <property type="match status" value="1"/>
</dbReference>
<feature type="compositionally biased region" description="Basic and acidic residues" evidence="1">
    <location>
        <begin position="2250"/>
        <end position="2266"/>
    </location>
</feature>
<evidence type="ECO:0000256" key="1">
    <source>
        <dbReference type="SAM" id="MobiDB-lite"/>
    </source>
</evidence>
<dbReference type="GO" id="GO:0007032">
    <property type="term" value="P:endosome organization"/>
    <property type="evidence" value="ECO:0007669"/>
    <property type="project" value="InterPro"/>
</dbReference>
<dbReference type="CDD" id="cd06257">
    <property type="entry name" value="DnaJ"/>
    <property type="match status" value="1"/>
</dbReference>
<dbReference type="EMBL" id="JYDR01000061">
    <property type="protein sequence ID" value="KRY71183.1"/>
    <property type="molecule type" value="Genomic_DNA"/>
</dbReference>
<evidence type="ECO:0000313" key="4">
    <source>
        <dbReference type="Proteomes" id="UP000054632"/>
    </source>
</evidence>
<dbReference type="Gene3D" id="1.10.287.110">
    <property type="entry name" value="DnaJ domain"/>
    <property type="match status" value="1"/>
</dbReference>
<dbReference type="Pfam" id="PF00226">
    <property type="entry name" value="DnaJ"/>
    <property type="match status" value="1"/>
</dbReference>
<dbReference type="GO" id="GO:0010008">
    <property type="term" value="C:endosome membrane"/>
    <property type="evidence" value="ECO:0007669"/>
    <property type="project" value="TreeGrafter"/>
</dbReference>
<proteinExistence type="predicted"/>
<accession>A0A0V1EBM0</accession>
<dbReference type="InterPro" id="IPR044978">
    <property type="entry name" value="GRV2/DNAJC13"/>
</dbReference>
<dbReference type="GO" id="GO:0006898">
    <property type="term" value="P:receptor-mediated endocytosis"/>
    <property type="evidence" value="ECO:0007669"/>
    <property type="project" value="TreeGrafter"/>
</dbReference>
<evidence type="ECO:0000259" key="2">
    <source>
        <dbReference type="PROSITE" id="PS50076"/>
    </source>
</evidence>
<dbReference type="InterPro" id="IPR001623">
    <property type="entry name" value="DnaJ_domain"/>
</dbReference>
<dbReference type="SMART" id="SM00271">
    <property type="entry name" value="DnaJ"/>
    <property type="match status" value="1"/>
</dbReference>
<evidence type="ECO:0000313" key="3">
    <source>
        <dbReference type="EMBL" id="KRY71183.1"/>
    </source>
</evidence>
<dbReference type="Gene3D" id="1.25.10.10">
    <property type="entry name" value="Leucine-rich Repeat Variant"/>
    <property type="match status" value="1"/>
</dbReference>
<organism evidence="3 4">
    <name type="scientific">Trichinella pseudospiralis</name>
    <name type="common">Parasitic roundworm</name>
    <dbReference type="NCBI Taxonomy" id="6337"/>
    <lineage>
        <taxon>Eukaryota</taxon>
        <taxon>Metazoa</taxon>
        <taxon>Ecdysozoa</taxon>
        <taxon>Nematoda</taxon>
        <taxon>Enoplea</taxon>
        <taxon>Dorylaimia</taxon>
        <taxon>Trichinellida</taxon>
        <taxon>Trichinellidae</taxon>
        <taxon>Trichinella</taxon>
    </lineage>
</organism>
<dbReference type="InterPro" id="IPR025640">
    <property type="entry name" value="GYF_2"/>
</dbReference>
<dbReference type="InterPro" id="IPR036869">
    <property type="entry name" value="J_dom_sf"/>
</dbReference>
<reference evidence="3 4" key="1">
    <citation type="submission" date="2015-01" db="EMBL/GenBank/DDBJ databases">
        <title>Evolution of Trichinella species and genotypes.</title>
        <authorList>
            <person name="Korhonen P.K."/>
            <person name="Edoardo P."/>
            <person name="Giuseppe L.R."/>
            <person name="Gasser R.B."/>
        </authorList>
    </citation>
    <scope>NUCLEOTIDE SEQUENCE [LARGE SCALE GENOMIC DNA]</scope>
    <source>
        <strain evidence="3">ISS13</strain>
    </source>
</reference>
<dbReference type="FunFam" id="1.10.287.110:FF:000007">
    <property type="entry name" value="DnaJ (Hsp40) homolog, subfamily C, member 13"/>
    <property type="match status" value="1"/>
</dbReference>
<feature type="non-terminal residue" evidence="3">
    <location>
        <position position="1"/>
    </location>
</feature>
<comment type="caution">
    <text evidence="3">The sequence shown here is derived from an EMBL/GenBank/DDBJ whole genome shotgun (WGS) entry which is preliminary data.</text>
</comment>
<feature type="domain" description="J" evidence="2">
    <location>
        <begin position="1332"/>
        <end position="1389"/>
    </location>
</feature>
<sequence length="2266" mass="259922">LSILLSKFYEVILSIVNYLDILSKSIEKCNLMADISKEILCFIVVKRSWKGRYKRLLAIGPNGYSTYNPSNLHLTNHWDHSDVVAVRPSMRGGFRAEEFFLIIRMKSKPETFRFCSDETVEILTEFLRVKRSLSQFEIDRNYQWEARKVTWSDSLVPVIIEVASYGVLQLNEVTGEILAEYFYKDILDIYLVADVADAFIICCAPYKKLRMFHCADVKNLIKRIEIRSVECVGIGSKINTSPVLESFYKKNRLGDHNNAADLTSMVEFTVTKISMRHAEPVPRLLCLSEACLIERDVSTYSVVTLKPLDHISSLIRCNEDPHLFHIEYFSGKCGSYKSVERDDLLASILDGVRARSNMDVHVQMRRTNLALRWAPSCVPVDNDSKLAVMKFITSSGLSREQFLETLRRFNTNIPYSGITFNVPSDSFFSSSKEKQIVNCILAIVDVSTTDLDPVDWVELFQALRRLFASKVGFHAFTAVAKLRDKLGNLIVSALKLQHSAVSYAAVEVLCSLMQALHAGFELRQEQANKSSLLSSPTFLEYLLDMMLTHVQHNTGTLVVAAMLDFLTYALCAPYSETTLPEQFDCLLHMVAKRGRILYRLFQLPSLTIVRSAGLVMRAIIEEAESNLSAEMQEFALSEGAYLRHLYISFFTQSKDMRMMAMRQLSRRLIALWTAGSFYAFDLLKRILPEGLLQYLKSTEEPYMSEEDLLALRDNFDLAQKEQMTPLERKKYLKEQLMKLQSNVEKQLDLLLQHWFIPTKVEFRRTEDITMPPLALRKQRVRVKVNENWNMLFYMFNRNHHQSNLIWNPKTRDDLKVALENEIHAFDTSQAMQTDRHISWNHFDFEVTYTSLKDEIRIENNYLRVFIEEHGENNVSKSLTNPRNFFYEVYHGYLTSAKQEMRCLCLKALSVTYSRYFSQVGSFSDTKHFVLMLQNCCDLAERDALIDVISKLCLCKENVKQIINAGGVELLVDMISLAHLFGKKTLICFESNVIECSKTLSRDRSEEWYYMKEGEEEKVGPYSFACMKEFYQSGKIEKSTKIWASGLDDWKPLENVAQFRWTMVASGTAQMNEIEMAMKILDILLQMINFFPSRDGEGYIIRPPSKVKQILASPFCLPHIVQLFLTFDPNVVVKTAKLLNALIQDSPVISKLYLTGLFYFALMYSGSNIMPIAELFHCSHKMQAFRSVKNVDTVASRSILYSLLPEAAIFCLENYGAEKYAEIFLGEFDNPEIIWNSEMRRYLIGKIAAHVCDFTVRLPSNVKALYQYCPLPKITYPQLENEVFCHIYYLRNLCDRNRFPEWIIINPVEFLQSCMATWKAEVEKKTPQMSITEACETLELNYEDVCNDMSLVRKAYYKLAQKYHPDKNPHGREQFEKLNCAYELLVSSQRDLSNTDSSVQRIALCMRAQSLAFQIHSPIFAQYKYSGYQLLIQIIQMESDDEALFSKDGSLLITATELCYRTVECAPLNVEQLRRDNGLEVLHRAFSRCAGVIGETTKAEDLAAVVCLNICQTFIFAAQFHECRTVFSTWSSLPNEFRHIMQFRVLFLCCTCYVIHLLKLCYSVVSCISLMCGSEIMQDAFFESGIMYNLISNLFLYDFTLNNEIQLDTETNLQCQQNMYAKTSCECLQSMVGLREGVNRHEKTAATIRALLTPYILHLFQSDLILKILNYVNSNTETPCFIWNGAMKAELFDYIALAESALRSGEKLDDTKFSYKALQNELCIDDVFVRVYNASNWTAVPHINCFCTKLLEFISNGFFAPSSFQFSESPSSEDLQLALDALLKLLKGNPGLEIYCIDHLQFLLPLLISPYTAQFYPQLMGILHLILRDEKCLERMATVPKWYVPLIKLCDQQPVSRSEVLDIFLSLASNNDAVDELLQSGCGIYFLMLFSHNQIEMEVRCQAAELLAKLQMNRLHGPRWLRFIGKLMPPIFACFMKDSAAFSVTAFDFEAENPELVWNDRLREHARDVIRKLTIEFLHSLTDREEDQWTIPSDVEFDCAKMLPDECVVGGVSLRLFVANPTWELRNSKQFLIDLFAAFMLDVKNVHTGDDAVEHLKLLVKALTLLLHSHADLCDYVASLDYLPSIVELLSSSNKEVLKASLFLIYEISKNKICAEKLGETDCMRLFYAALENYPEMRHLTSQNLKTLLQMGSEILLAKAVNCQLHRLLLELLGSDLKEVDNPLATKAEIVAVLNTLAASNSTFGNEVNSMLNRSTIWKDFRGQSHDLFITEPSEMKFLTDGGKSHASLTHQEHAKDNNEPPPTDER</sequence>
<protein>
    <submittedName>
        <fullName evidence="3">DnaJ-like protein subfamily C member 13</fullName>
    </submittedName>
</protein>
<dbReference type="PANTHER" id="PTHR36983">
    <property type="entry name" value="DNAJ HOMOLOG SUBFAMILY C MEMBER 13"/>
    <property type="match status" value="1"/>
</dbReference>
<dbReference type="PROSITE" id="PS50076">
    <property type="entry name" value="DNAJ_2"/>
    <property type="match status" value="1"/>
</dbReference>
<dbReference type="GO" id="GO:2000641">
    <property type="term" value="P:regulation of early endosome to late endosome transport"/>
    <property type="evidence" value="ECO:0007669"/>
    <property type="project" value="InterPro"/>
</dbReference>
<dbReference type="InterPro" id="IPR016024">
    <property type="entry name" value="ARM-type_fold"/>
</dbReference>
<feature type="region of interest" description="Disordered" evidence="1">
    <location>
        <begin position="2239"/>
        <end position="2266"/>
    </location>
</feature>
<dbReference type="Pfam" id="PF19432">
    <property type="entry name" value="RME-8_N"/>
    <property type="match status" value="1"/>
</dbReference>
<dbReference type="PANTHER" id="PTHR36983:SF2">
    <property type="entry name" value="DNAJ HOMOLOG SUBFAMILY C MEMBER 13"/>
    <property type="match status" value="1"/>
</dbReference>
<dbReference type="Proteomes" id="UP000054632">
    <property type="component" value="Unassembled WGS sequence"/>
</dbReference>
<name>A0A0V1EBM0_TRIPS</name>
<dbReference type="InterPro" id="IPR045802">
    <property type="entry name" value="GRV2/DNAJC13_N"/>
</dbReference>
<gene>
    <name evidence="3" type="primary">DNAJC13</name>
    <name evidence="3" type="ORF">T4A_5276</name>
</gene>
<dbReference type="SUPFAM" id="SSF48371">
    <property type="entry name" value="ARM repeat"/>
    <property type="match status" value="2"/>
</dbReference>
<dbReference type="SUPFAM" id="SSF46565">
    <property type="entry name" value="Chaperone J-domain"/>
    <property type="match status" value="1"/>
</dbReference>